<dbReference type="InterPro" id="IPR050109">
    <property type="entry name" value="HTH-type_TetR-like_transc_reg"/>
</dbReference>
<dbReference type="PROSITE" id="PS50977">
    <property type="entry name" value="HTH_TETR_2"/>
    <property type="match status" value="1"/>
</dbReference>
<evidence type="ECO:0000256" key="2">
    <source>
        <dbReference type="PROSITE-ProRule" id="PRU00335"/>
    </source>
</evidence>
<dbReference type="GO" id="GO:0003700">
    <property type="term" value="F:DNA-binding transcription factor activity"/>
    <property type="evidence" value="ECO:0007669"/>
    <property type="project" value="TreeGrafter"/>
</dbReference>
<feature type="domain" description="HTH tetR-type" evidence="3">
    <location>
        <begin position="1"/>
        <end position="60"/>
    </location>
</feature>
<dbReference type="NCBIfam" id="NF047866">
    <property type="entry name" value="TF_DicD_YjdC"/>
    <property type="match status" value="1"/>
</dbReference>
<proteinExistence type="predicted"/>
<sequence length="191" mass="22125">MQRETVLEQALSLLEQQGFGAATLETLANRLQIAPDVLRDYWPNREALLYDSLRHHAQQVDAWRRHVQLDDHLTIEQKLLTRYQVLREAVQHQRYPGCLFIAACYFFPDPEHPIHSIAEQQKQASLHYTKALLDELDIEDTDMVALQMELILEGCLSKLLVKRQISDIEVARRLAEDVLRMALCRKNGALT</sequence>
<dbReference type="Gene3D" id="1.10.357.10">
    <property type="entry name" value="Tetracycline Repressor, domain 2"/>
    <property type="match status" value="1"/>
</dbReference>
<dbReference type="EMBL" id="CP001654">
    <property type="protein sequence ID" value="ACS87173.1"/>
    <property type="molecule type" value="Genomic_DNA"/>
</dbReference>
<dbReference type="PANTHER" id="PTHR30055">
    <property type="entry name" value="HTH-TYPE TRANSCRIPTIONAL REGULATOR RUTR"/>
    <property type="match status" value="1"/>
</dbReference>
<dbReference type="KEGG" id="dda:Dd703_3411"/>
<evidence type="ECO:0000313" key="4">
    <source>
        <dbReference type="EMBL" id="ACS87173.1"/>
    </source>
</evidence>
<protein>
    <submittedName>
        <fullName evidence="4">Transcriptional regulator, TetR family</fullName>
    </submittedName>
</protein>
<dbReference type="RefSeq" id="WP_015855072.1">
    <property type="nucleotide sequence ID" value="NC_012880.1"/>
</dbReference>
<dbReference type="GO" id="GO:0000976">
    <property type="term" value="F:transcription cis-regulatory region binding"/>
    <property type="evidence" value="ECO:0007669"/>
    <property type="project" value="TreeGrafter"/>
</dbReference>
<evidence type="ECO:0000259" key="3">
    <source>
        <dbReference type="PROSITE" id="PS50977"/>
    </source>
</evidence>
<dbReference type="InterPro" id="IPR001647">
    <property type="entry name" value="HTH_TetR"/>
</dbReference>
<accession>C6C375</accession>
<feature type="DNA-binding region" description="H-T-H motif" evidence="2">
    <location>
        <begin position="23"/>
        <end position="42"/>
    </location>
</feature>
<dbReference type="eggNOG" id="COG1309">
    <property type="taxonomic scope" value="Bacteria"/>
</dbReference>
<dbReference type="AlphaFoldDB" id="C6C375"/>
<gene>
    <name evidence="4" type="ordered locus">Dd703_3411</name>
</gene>
<evidence type="ECO:0000256" key="1">
    <source>
        <dbReference type="ARBA" id="ARBA00023125"/>
    </source>
</evidence>
<dbReference type="PANTHER" id="PTHR30055:SF221">
    <property type="entry name" value="MERR FAMILY BACTERIAL REGULATORY PROTEIN"/>
    <property type="match status" value="1"/>
</dbReference>
<evidence type="ECO:0000313" key="5">
    <source>
        <dbReference type="Proteomes" id="UP000002734"/>
    </source>
</evidence>
<organism evidence="4 5">
    <name type="scientific">Musicola paradisiaca (strain Ech703)</name>
    <name type="common">Dickeya paradisiaca</name>
    <name type="synonym">Dickeya dadantii</name>
    <dbReference type="NCBI Taxonomy" id="579405"/>
    <lineage>
        <taxon>Bacteria</taxon>
        <taxon>Pseudomonadati</taxon>
        <taxon>Pseudomonadota</taxon>
        <taxon>Gammaproteobacteria</taxon>
        <taxon>Enterobacterales</taxon>
        <taxon>Pectobacteriaceae</taxon>
        <taxon>Musicola</taxon>
    </lineage>
</organism>
<dbReference type="Pfam" id="PF00440">
    <property type="entry name" value="TetR_N"/>
    <property type="match status" value="1"/>
</dbReference>
<dbReference type="Proteomes" id="UP000002734">
    <property type="component" value="Chromosome"/>
</dbReference>
<dbReference type="InterPro" id="IPR009057">
    <property type="entry name" value="Homeodomain-like_sf"/>
</dbReference>
<dbReference type="HOGENOM" id="CLU_1389758_0_0_6"/>
<name>C6C375_MUSP7</name>
<dbReference type="SUPFAM" id="SSF46689">
    <property type="entry name" value="Homeodomain-like"/>
    <property type="match status" value="1"/>
</dbReference>
<keyword evidence="5" id="KW-1185">Reference proteome</keyword>
<keyword evidence="1 2" id="KW-0238">DNA-binding</keyword>
<dbReference type="NCBIfam" id="NF008647">
    <property type="entry name" value="PRK11640.1"/>
    <property type="match status" value="1"/>
</dbReference>
<dbReference type="STRING" id="579405.Dd703_3411"/>
<reference evidence="4" key="1">
    <citation type="submission" date="2009-06" db="EMBL/GenBank/DDBJ databases">
        <title>Complete sequence of Dickeya dadantii Ech703.</title>
        <authorList>
            <consortium name="US DOE Joint Genome Institute"/>
            <person name="Lucas S."/>
            <person name="Copeland A."/>
            <person name="Lapidus A."/>
            <person name="Glavina del Rio T."/>
            <person name="Dalin E."/>
            <person name="Tice H."/>
            <person name="Bruce D."/>
            <person name="Goodwin L."/>
            <person name="Pitluck S."/>
            <person name="Chertkov O."/>
            <person name="Brettin T."/>
            <person name="Detter J.C."/>
            <person name="Han C."/>
            <person name="Larimer F."/>
            <person name="Land M."/>
            <person name="Hauser L."/>
            <person name="Kyrpides N."/>
            <person name="Mikhailova N."/>
            <person name="Balakrishnan V."/>
            <person name="Glasner J."/>
            <person name="Perna N.T."/>
        </authorList>
    </citation>
    <scope>NUCLEOTIDE SEQUENCE [LARGE SCALE GENOMIC DNA]</scope>
    <source>
        <strain evidence="4">Ech703</strain>
    </source>
</reference>